<comment type="caution">
    <text evidence="2">The sequence shown here is derived from an EMBL/GenBank/DDBJ whole genome shotgun (WGS) entry which is preliminary data.</text>
</comment>
<name>A0A2S8F4V3_9BACT</name>
<evidence type="ECO:0000313" key="2">
    <source>
        <dbReference type="EMBL" id="PQO27179.1"/>
    </source>
</evidence>
<proteinExistence type="predicted"/>
<dbReference type="Proteomes" id="UP000239388">
    <property type="component" value="Unassembled WGS sequence"/>
</dbReference>
<accession>A0A2S8F4V3</accession>
<protein>
    <submittedName>
        <fullName evidence="2">Uncharacterized protein</fullName>
    </submittedName>
</protein>
<dbReference type="RefSeq" id="WP_105359814.1">
    <property type="nucleotide sequence ID" value="NZ_PUIB01000028.1"/>
</dbReference>
<reference evidence="2 3" key="1">
    <citation type="submission" date="2018-02" db="EMBL/GenBank/DDBJ databases">
        <title>Comparative genomes isolates from brazilian mangrove.</title>
        <authorList>
            <person name="Araujo J.E."/>
            <person name="Taketani R.G."/>
            <person name="Silva M.C.P."/>
            <person name="Loureco M.V."/>
            <person name="Andreote F.D."/>
        </authorList>
    </citation>
    <scope>NUCLEOTIDE SEQUENCE [LARGE SCALE GENOMIC DNA]</scope>
    <source>
        <strain evidence="2 3">NAP PRIS-MGV</strain>
    </source>
</reference>
<evidence type="ECO:0000313" key="3">
    <source>
        <dbReference type="Proteomes" id="UP000239388"/>
    </source>
</evidence>
<feature type="transmembrane region" description="Helical" evidence="1">
    <location>
        <begin position="93"/>
        <end position="115"/>
    </location>
</feature>
<feature type="transmembrane region" description="Helical" evidence="1">
    <location>
        <begin position="67"/>
        <end position="87"/>
    </location>
</feature>
<evidence type="ECO:0000256" key="1">
    <source>
        <dbReference type="SAM" id="Phobius"/>
    </source>
</evidence>
<dbReference type="EMBL" id="PUIB01000028">
    <property type="protein sequence ID" value="PQO27179.1"/>
    <property type="molecule type" value="Genomic_DNA"/>
</dbReference>
<gene>
    <name evidence="2" type="ORF">C5Y98_28455</name>
</gene>
<keyword evidence="1" id="KW-0812">Transmembrane</keyword>
<dbReference type="AlphaFoldDB" id="A0A2S8F4V3"/>
<sequence>MKYSITGIAANGTSVSQVVDFPDETAVQAYADWNGIAVTEITLLPDQTTEVPLDNQPRPPSTEYDRLKANATICYFCASACLIAGILSLPLPVIFPVLLISTALFLFSIGASYRIGAQVLRVIEKQNAH</sequence>
<keyword evidence="1" id="KW-1133">Transmembrane helix</keyword>
<keyword evidence="1" id="KW-0472">Membrane</keyword>
<organism evidence="2 3">
    <name type="scientific">Blastopirellula marina</name>
    <dbReference type="NCBI Taxonomy" id="124"/>
    <lineage>
        <taxon>Bacteria</taxon>
        <taxon>Pseudomonadati</taxon>
        <taxon>Planctomycetota</taxon>
        <taxon>Planctomycetia</taxon>
        <taxon>Pirellulales</taxon>
        <taxon>Pirellulaceae</taxon>
        <taxon>Blastopirellula</taxon>
    </lineage>
</organism>